<dbReference type="EMBL" id="OOIN01000007">
    <property type="protein sequence ID" value="SPO24126.1"/>
    <property type="molecule type" value="Genomic_DNA"/>
</dbReference>
<feature type="region of interest" description="Disordered" evidence="1">
    <location>
        <begin position="212"/>
        <end position="246"/>
    </location>
</feature>
<feature type="compositionally biased region" description="Basic residues" evidence="1">
    <location>
        <begin position="415"/>
        <end position="424"/>
    </location>
</feature>
<reference evidence="2 3" key="1">
    <citation type="submission" date="2018-03" db="EMBL/GenBank/DDBJ databases">
        <authorList>
            <person name="Guldener U."/>
        </authorList>
    </citation>
    <scope>NUCLEOTIDE SEQUENCE [LARGE SCALE GENOMIC DNA]</scope>
    <source>
        <strain evidence="2 3">NBRC100155</strain>
    </source>
</reference>
<feature type="compositionally biased region" description="Polar residues" evidence="1">
    <location>
        <begin position="226"/>
        <end position="238"/>
    </location>
</feature>
<dbReference type="OrthoDB" id="2555743at2759"/>
<organism evidence="2 3">
    <name type="scientific">Ustilago trichophora</name>
    <dbReference type="NCBI Taxonomy" id="86804"/>
    <lineage>
        <taxon>Eukaryota</taxon>
        <taxon>Fungi</taxon>
        <taxon>Dikarya</taxon>
        <taxon>Basidiomycota</taxon>
        <taxon>Ustilaginomycotina</taxon>
        <taxon>Ustilaginomycetes</taxon>
        <taxon>Ustilaginales</taxon>
        <taxon>Ustilaginaceae</taxon>
        <taxon>Ustilago</taxon>
    </lineage>
</organism>
<proteinExistence type="predicted"/>
<evidence type="ECO:0000256" key="1">
    <source>
        <dbReference type="SAM" id="MobiDB-lite"/>
    </source>
</evidence>
<feature type="compositionally biased region" description="Low complexity" evidence="1">
    <location>
        <begin position="215"/>
        <end position="225"/>
    </location>
</feature>
<feature type="compositionally biased region" description="Low complexity" evidence="1">
    <location>
        <begin position="393"/>
        <end position="414"/>
    </location>
</feature>
<gene>
    <name evidence="2" type="ORF">UTRI_03394</name>
</gene>
<feature type="region of interest" description="Disordered" evidence="1">
    <location>
        <begin position="84"/>
        <end position="109"/>
    </location>
</feature>
<sequence length="424" mass="46015">MARGVDKRRLREASSDAFLWDDLDQHDNSFAHIITPPLQQDLELALQPSLHPTRQQNTASNPIIIPESTAQSSMQQNGLELELFPTHRPQDPPSSSTSRSQRPQPPSSFDFEVAAASEPWSQNDLKATQFLRDEWLISAGQKQPNDLVEDYIPHQDAREPKHIYSPPRTTTNVSNMASSLTSAWAARAQSGASSKTSTAKRGRSSLLDQLDMICSSPSPHSSSPSTNEHASIQQSPATGRQALRPITSITANTKATTAQKEIDERAALGMLNMSCSPPSQEVPHIMLISDMPPERQEIYRRLALGGSSSSAPTNVGATVRGTRGKTWQTTWQNDQDEVEVSESTIGRTNNTNGASSNSTGISAHRGAASTSSRGRKTSVTATGTRKGARTTKTKSSSTTTASRGRSRFFASRARGGWRGRGRGR</sequence>
<name>A0A5C3E3L2_9BASI</name>
<evidence type="ECO:0000313" key="3">
    <source>
        <dbReference type="Proteomes" id="UP000324022"/>
    </source>
</evidence>
<evidence type="ECO:0000313" key="2">
    <source>
        <dbReference type="EMBL" id="SPO24126.1"/>
    </source>
</evidence>
<keyword evidence="3" id="KW-1185">Reference proteome</keyword>
<dbReference type="AlphaFoldDB" id="A0A5C3E3L2"/>
<dbReference type="Proteomes" id="UP000324022">
    <property type="component" value="Unassembled WGS sequence"/>
</dbReference>
<feature type="region of interest" description="Disordered" evidence="1">
    <location>
        <begin position="332"/>
        <end position="424"/>
    </location>
</feature>
<feature type="compositionally biased region" description="Low complexity" evidence="1">
    <location>
        <begin position="93"/>
        <end position="102"/>
    </location>
</feature>
<protein>
    <submittedName>
        <fullName evidence="2">Uncharacterized protein</fullName>
    </submittedName>
</protein>
<feature type="compositionally biased region" description="Low complexity" evidence="1">
    <location>
        <begin position="348"/>
        <end position="363"/>
    </location>
</feature>
<accession>A0A5C3E3L2</accession>